<dbReference type="GO" id="GO:0051726">
    <property type="term" value="P:regulation of cell cycle"/>
    <property type="evidence" value="ECO:0007669"/>
    <property type="project" value="TreeGrafter"/>
</dbReference>
<dbReference type="PROSITE" id="PS50085">
    <property type="entry name" value="RAPGAP"/>
    <property type="match status" value="1"/>
</dbReference>
<keyword evidence="4" id="KW-0597">Phosphoprotein</keyword>
<feature type="compositionally biased region" description="Acidic residues" evidence="12">
    <location>
        <begin position="1525"/>
        <end position="1535"/>
    </location>
</feature>
<feature type="compositionally biased region" description="Polar residues" evidence="12">
    <location>
        <begin position="1482"/>
        <end position="1493"/>
    </location>
</feature>
<evidence type="ECO:0000256" key="9">
    <source>
        <dbReference type="ARBA" id="ARBA00054764"/>
    </source>
</evidence>
<dbReference type="GO" id="GO:0005096">
    <property type="term" value="F:GTPase activator activity"/>
    <property type="evidence" value="ECO:0007669"/>
    <property type="project" value="UniProtKB-KW"/>
</dbReference>
<dbReference type="GO" id="GO:0046627">
    <property type="term" value="P:negative regulation of insulin receptor signaling pathway"/>
    <property type="evidence" value="ECO:0007669"/>
    <property type="project" value="TreeGrafter"/>
</dbReference>
<protein>
    <recommendedName>
        <fullName evidence="10">Tuberin</fullName>
    </recommendedName>
</protein>
<keyword evidence="5" id="KW-0832">Ubl conjugation</keyword>
<feature type="compositionally biased region" description="Basic and acidic residues" evidence="12">
    <location>
        <begin position="1505"/>
        <end position="1524"/>
    </location>
</feature>
<feature type="compositionally biased region" description="Basic and acidic residues" evidence="12">
    <location>
        <begin position="1079"/>
        <end position="1095"/>
    </location>
</feature>
<dbReference type="InterPro" id="IPR021133">
    <property type="entry name" value="HEAT_type_2"/>
</dbReference>
<dbReference type="InterPro" id="IPR016024">
    <property type="entry name" value="ARM-type_fold"/>
</dbReference>
<dbReference type="GO" id="GO:0016241">
    <property type="term" value="P:regulation of macroautophagy"/>
    <property type="evidence" value="ECO:0007669"/>
    <property type="project" value="UniProtKB-ARBA"/>
</dbReference>
<evidence type="ECO:0000256" key="2">
    <source>
        <dbReference type="ARBA" id="ARBA00022468"/>
    </source>
</evidence>
<feature type="compositionally biased region" description="Low complexity" evidence="12">
    <location>
        <begin position="1494"/>
        <end position="1504"/>
    </location>
</feature>
<dbReference type="PROSITE" id="PS50077">
    <property type="entry name" value="HEAT_REPEAT"/>
    <property type="match status" value="1"/>
</dbReference>
<dbReference type="InterPro" id="IPR003913">
    <property type="entry name" value="Tuberin"/>
</dbReference>
<organism evidence="14 15">
    <name type="scientific">Atractosteus spatula</name>
    <name type="common">Alligator gar</name>
    <name type="synonym">Lepisosteus spatula</name>
    <dbReference type="NCBI Taxonomy" id="7917"/>
    <lineage>
        <taxon>Eukaryota</taxon>
        <taxon>Metazoa</taxon>
        <taxon>Chordata</taxon>
        <taxon>Craniata</taxon>
        <taxon>Vertebrata</taxon>
        <taxon>Euteleostomi</taxon>
        <taxon>Actinopterygii</taxon>
        <taxon>Neopterygii</taxon>
        <taxon>Holostei</taxon>
        <taxon>Semionotiformes</taxon>
        <taxon>Lepisosteidae</taxon>
        <taxon>Atractosteus</taxon>
    </lineage>
</organism>
<dbReference type="InterPro" id="IPR027107">
    <property type="entry name" value="Tuberin/Ral-act_asu"/>
</dbReference>
<feature type="non-terminal residue" evidence="14">
    <location>
        <position position="1"/>
    </location>
</feature>
<dbReference type="InterPro" id="IPR011989">
    <property type="entry name" value="ARM-like"/>
</dbReference>
<dbReference type="FunFam" id="3.40.50.11210:FF:000004">
    <property type="entry name" value="Tuberin isoform X3"/>
    <property type="match status" value="1"/>
</dbReference>
<comment type="subcellular location">
    <subcellularLocation>
        <location evidence="1">Cytoplasm</location>
        <location evidence="1">Cytosol</location>
    </subcellularLocation>
    <subcellularLocation>
        <location evidence="8">Lysosome membrane</location>
        <topology evidence="8">Peripheral membrane protein</topology>
    </subcellularLocation>
</comment>
<feature type="region of interest" description="Disordered" evidence="12">
    <location>
        <begin position="1073"/>
        <end position="1175"/>
    </location>
</feature>
<dbReference type="PANTHER" id="PTHR10063">
    <property type="entry name" value="TUBERIN"/>
    <property type="match status" value="1"/>
</dbReference>
<feature type="region of interest" description="Disordered" evidence="12">
    <location>
        <begin position="1433"/>
        <end position="1463"/>
    </location>
</feature>
<dbReference type="InterPro" id="IPR000331">
    <property type="entry name" value="Rap/Ran_GAP_dom"/>
</dbReference>
<comment type="caution">
    <text evidence="14">The sequence shown here is derived from an EMBL/GenBank/DDBJ whole genome shotgun (WGS) entry which is preliminary data.</text>
</comment>
<keyword evidence="2" id="KW-0343">GTPase activation</keyword>
<feature type="non-terminal residue" evidence="14">
    <location>
        <position position="1933"/>
    </location>
</feature>
<keyword evidence="3" id="KW-0963">Cytoplasm</keyword>
<evidence type="ECO:0000256" key="1">
    <source>
        <dbReference type="ARBA" id="ARBA00004514"/>
    </source>
</evidence>
<dbReference type="Pfam" id="PF03542">
    <property type="entry name" value="Tuberin"/>
    <property type="match status" value="2"/>
</dbReference>
<evidence type="ECO:0000256" key="7">
    <source>
        <dbReference type="ARBA" id="ARBA00023228"/>
    </source>
</evidence>
<keyword evidence="7" id="KW-0458">Lysosome</keyword>
<feature type="compositionally biased region" description="Basic and acidic residues" evidence="12">
    <location>
        <begin position="1595"/>
        <end position="1607"/>
    </location>
</feature>
<reference evidence="14" key="1">
    <citation type="journal article" date="2021" name="Cell">
        <title>Tracing the genetic footprints of vertebrate landing in non-teleost ray-finned fishes.</title>
        <authorList>
            <person name="Bi X."/>
            <person name="Wang K."/>
            <person name="Yang L."/>
            <person name="Pan H."/>
            <person name="Jiang H."/>
            <person name="Wei Q."/>
            <person name="Fang M."/>
            <person name="Yu H."/>
            <person name="Zhu C."/>
            <person name="Cai Y."/>
            <person name="He Y."/>
            <person name="Gan X."/>
            <person name="Zeng H."/>
            <person name="Yu D."/>
            <person name="Zhu Y."/>
            <person name="Jiang H."/>
            <person name="Qiu Q."/>
            <person name="Yang H."/>
            <person name="Zhang Y.E."/>
            <person name="Wang W."/>
            <person name="Zhu M."/>
            <person name="He S."/>
            <person name="Zhang G."/>
        </authorList>
    </citation>
    <scope>NUCLEOTIDE SEQUENCE</scope>
    <source>
        <strain evidence="14">Allg_001</strain>
    </source>
</reference>
<dbReference type="Gene3D" id="3.40.50.11210">
    <property type="entry name" value="Rap/Ran-GAP"/>
    <property type="match status" value="1"/>
</dbReference>
<dbReference type="GO" id="GO:0045202">
    <property type="term" value="C:synapse"/>
    <property type="evidence" value="ECO:0007669"/>
    <property type="project" value="UniProtKB-ARBA"/>
</dbReference>
<evidence type="ECO:0000256" key="12">
    <source>
        <dbReference type="SAM" id="MobiDB-lite"/>
    </source>
</evidence>
<dbReference type="EMBL" id="JAAWVO010060168">
    <property type="protein sequence ID" value="MBN3322380.1"/>
    <property type="molecule type" value="Genomic_DNA"/>
</dbReference>
<dbReference type="InterPro" id="IPR018515">
    <property type="entry name" value="Tuberin-type_domain"/>
</dbReference>
<name>A0A8J7P2Y0_ATRSP</name>
<proteinExistence type="predicted"/>
<feature type="region of interest" description="Disordered" evidence="12">
    <location>
        <begin position="915"/>
        <end position="941"/>
    </location>
</feature>
<evidence type="ECO:0000313" key="14">
    <source>
        <dbReference type="EMBL" id="MBN3322380.1"/>
    </source>
</evidence>
<dbReference type="GO" id="GO:0030178">
    <property type="term" value="P:negative regulation of Wnt signaling pathway"/>
    <property type="evidence" value="ECO:0007669"/>
    <property type="project" value="TreeGrafter"/>
</dbReference>
<evidence type="ECO:0000256" key="10">
    <source>
        <dbReference type="ARBA" id="ARBA00070662"/>
    </source>
</evidence>
<keyword evidence="15" id="KW-1185">Reference proteome</keyword>
<dbReference type="GO" id="GO:0005634">
    <property type="term" value="C:nucleus"/>
    <property type="evidence" value="ECO:0007669"/>
    <property type="project" value="InterPro"/>
</dbReference>
<dbReference type="GO" id="GO:0051898">
    <property type="term" value="P:negative regulation of phosphatidylinositol 3-kinase/protein kinase B signal transduction"/>
    <property type="evidence" value="ECO:0007669"/>
    <property type="project" value="TreeGrafter"/>
</dbReference>
<dbReference type="Pfam" id="PF11864">
    <property type="entry name" value="DUF3384"/>
    <property type="match status" value="1"/>
</dbReference>
<evidence type="ECO:0000259" key="13">
    <source>
        <dbReference type="PROSITE" id="PS50085"/>
    </source>
</evidence>
<feature type="region of interest" description="Disordered" evidence="12">
    <location>
        <begin position="1398"/>
        <end position="1421"/>
    </location>
</feature>
<comment type="function">
    <text evidence="9">Catalytic component of the TSC-TBC complex, a multiprotein complex that acts as a negative regulator of the canonical mTORC1 complex, an evolutionarily conserved central nutrient sensor that stimulates anabolic reactions and macromolecule biosynthesis to promote cellular biomass generation and growth. Within the TSC-TBC complex, TSC2 acts as a GTPase-activating protein (GAP) for the small GTPase RHEB, a direct activator of the protein kinase activity of mTORC1. In absence of nutrients, the TSC-TBC complex inhibits mTORC1, thereby preventing phosphorylation of ribosomal protein S6 kinase (RPS6KB1 and RPS6KB2) and EIF4EBP1 (4E-BP1) by the mTORC1 signaling. The TSC-TBC complex is inactivated in response to nutrients, relieving inhibition of mTORC1. Involved in microtubule-mediated protein transport via its ability to regulate mTORC1 signaling. Also stimulates the intrinsic GTPase activity of the Ras-related proteins RAP1A and RAB5.</text>
</comment>
<evidence type="ECO:0000256" key="6">
    <source>
        <dbReference type="ARBA" id="ARBA00023136"/>
    </source>
</evidence>
<evidence type="ECO:0000256" key="8">
    <source>
        <dbReference type="ARBA" id="ARBA00023765"/>
    </source>
</evidence>
<dbReference type="PRINTS" id="PR01431">
    <property type="entry name" value="TUBERIN"/>
</dbReference>
<evidence type="ECO:0000256" key="11">
    <source>
        <dbReference type="PROSITE-ProRule" id="PRU00103"/>
    </source>
</evidence>
<dbReference type="GO" id="GO:0051056">
    <property type="term" value="P:regulation of small GTPase mediated signal transduction"/>
    <property type="evidence" value="ECO:0007669"/>
    <property type="project" value="InterPro"/>
</dbReference>
<dbReference type="GO" id="GO:0033596">
    <property type="term" value="C:TSC1-TSC2 complex"/>
    <property type="evidence" value="ECO:0007669"/>
    <property type="project" value="InterPro"/>
</dbReference>
<dbReference type="Gene3D" id="1.25.10.10">
    <property type="entry name" value="Leucine-rich Repeat Variant"/>
    <property type="match status" value="1"/>
</dbReference>
<gene>
    <name evidence="14" type="primary">Tsc2</name>
    <name evidence="14" type="ORF">GTO95_0012335</name>
</gene>
<feature type="region of interest" description="Disordered" evidence="12">
    <location>
        <begin position="1567"/>
        <end position="1618"/>
    </location>
</feature>
<dbReference type="Proteomes" id="UP000736164">
    <property type="component" value="Unassembled WGS sequence"/>
</dbReference>
<dbReference type="Pfam" id="PF02145">
    <property type="entry name" value="Rap_GAP"/>
    <property type="match status" value="1"/>
</dbReference>
<feature type="repeat" description="HEAT" evidence="11">
    <location>
        <begin position="508"/>
        <end position="546"/>
    </location>
</feature>
<dbReference type="InterPro" id="IPR035974">
    <property type="entry name" value="Rap/Ran-GAP_sf"/>
</dbReference>
<feature type="compositionally biased region" description="Low complexity" evidence="12">
    <location>
        <begin position="1129"/>
        <end position="1140"/>
    </location>
</feature>
<dbReference type="SUPFAM" id="SSF48371">
    <property type="entry name" value="ARM repeat"/>
    <property type="match status" value="1"/>
</dbReference>
<evidence type="ECO:0000256" key="4">
    <source>
        <dbReference type="ARBA" id="ARBA00022553"/>
    </source>
</evidence>
<evidence type="ECO:0000313" key="15">
    <source>
        <dbReference type="Proteomes" id="UP000736164"/>
    </source>
</evidence>
<keyword evidence="6" id="KW-0472">Membrane</keyword>
<dbReference type="GO" id="GO:0032007">
    <property type="term" value="P:negative regulation of TOR signaling"/>
    <property type="evidence" value="ECO:0007669"/>
    <property type="project" value="InterPro"/>
</dbReference>
<accession>A0A8J7P2Y0</accession>
<sequence length="1933" mass="215016">MNKQQSKESLKDRVKGIFGLGQPRTISKQAESKPSEFIITLDILKELSVECGLYNRIRVINHICELAKCKKFEERRPAVFLQHAVEALWKAVEDMLQPDQPPEARRAVLQLLRAIIQGQGERLGPLRAYFFSVIRDYHPSNEDLHDRLEVFKALTENGKDITYLEEDIARFVLLWMDVGLTADFLQVLVNLVKFNSCYLDQNVSQMVHKICLLCNRTTSSTDIEVSLQVLDAVVCYNCLPSDSLPGFIITLCRTVNVKEFCESCWKLMRKVLGTHLGHSAIYTMCRIMEERAYMEDAALLRGAVFFVGMALWGAHRLSALKNTPTLVLPSFYKASLELNAKSPLAMTCANEVVSYEIVLSITRLIKKYGKELQVVTWDILLKIIERLLQQIQAIGSHELKAIVHELLNTVEELYEQNGYHGCCERFFGLIEKCSDKRPESSVMILISYRAHSIQPGKDGWIQNLQRLMEKFFRNETRSAIRIKVLDVLSFVLSTNRQLYEEELIETVVIPQLGQIAEDKDLHVRKLATQLLVDLAEGCNTHHFNSLLDIIEKVVSRSLACPVTLEATDRDFGSEAPMEDVKTAILGLLEILQTKLYSLPAGHACRVYELLIGHIQLHYKHRYSSSIATSIRLQVFDFFLLMRADSLHRLGVPNKDGVLRFSPYCYCDLGEPEKRVTEKKPSGTVSPPAGSPATSTQASLFRMGHLPYSLAFTVLLQCLKLARVTDRLISERLHRTPEGFSRTDVQLSVVPVLTALTSYHSYLEQPRQRELVQCLEAGLIYRCAKLCVVALTMCTVEMPDIMVKLLPALIVKLTHISATVTMASPMLEFLSTLVRLPHLYANFVAEQYVSVFAISLPYTNPSKFNQYIVSLAHHVIAMWFIRCRLTFRKDFVQYITKGLRSNALLPFDDSHEQSSFRARSTSLNERPKSLRTARVPKQGLTSSPVKELKDLSAMDAFRSRSISVSEHAVRRMQTSVTTTSLGSADESSMAQADDSLKTVHLELTETCLDMMARYVFSNFSALPKRRVPQGWVAEFLLAGGRSMTWLVGNKLVTITTSGGVRTQSLLGLDLSERQSGGELTRSDPSLHTRFTKEAPAKLESQSGQQVGRATRIRVRSMSGGHALRAGTAQSLSPLVSPSESEFCGPGSPAAQGLDNSAGCGRSESVPAPPPSQMDKSGLAEFAPMLTQGWAEIFIRRPSVIPHLVKVDDHLPAAFDQFSNFNRDDECHYISYSIQCISSLNTPRSILSVQEQRGFVSCSALRHQGWFDRAFSASRYDVAYAVPFGSGNTSWLMCLENPPSPFSSEVGNMPLQELSNVLMALERIKEPRAPDVPKSPAGLEGSHTHGAKKPSLIQRSNTVASFSSLYLPGSQVKLHRSISWAGRVWCLSLLVESVVVLEEGAREKGSDSPAESPESEEFEAMPPEPIFMSGEKIKVQGAYSRSSSSSSQDEERSTPLEDVSVGAVPIERGNLSTPSLEEELPFQHPQTLNKSSSSPELQALQEACAEAPRREDGGRGKPAAEARRELEEEPLAEEDAGPVEGGRAAAAAAAAGGGGASAAAASRMKLEFPPPQLAPLSPLSPGGHRPRGHTISVSAPSRRERKMERDSYRGRGAASSSEKSAGLSPSFVFLQLYHSPFFGNESNKPLLLPKSQLIDRAVKVLDQMPPYDTHKIGVVFVGAGQANNEVSILSNEYGSNRYAHFLTGLGKLIYLKDCDPDQIFLGGLDQYGDDGEFTYCWHDDIMQAIFHIATLMPNRESDKGYCNKKRHIGNDFVIVVYNDSQEDYKLGTIKGQFNFVEVIIKPLDYESNLVTLQCRKDLEGLVDTTVAKIVSDRNLPLLVRQMALHANMASLVHQYRSNPSDAYASKWLARLRHIKRIRTRAQEEIQSRPSLGISLTQAHGTVQTKSSYQQGVHPASDSGQRKRLVSTVDDFTDFV</sequence>
<feature type="region of interest" description="Disordered" evidence="12">
    <location>
        <begin position="1326"/>
        <end position="1351"/>
    </location>
</feature>
<dbReference type="InterPro" id="IPR024584">
    <property type="entry name" value="Tuberin_N"/>
</dbReference>
<dbReference type="SUPFAM" id="SSF111347">
    <property type="entry name" value="Rap/Ran-GAP"/>
    <property type="match status" value="1"/>
</dbReference>
<dbReference type="GO" id="GO:0005765">
    <property type="term" value="C:lysosomal membrane"/>
    <property type="evidence" value="ECO:0007669"/>
    <property type="project" value="UniProtKB-SubCell"/>
</dbReference>
<feature type="region of interest" description="Disordered" evidence="12">
    <location>
        <begin position="1476"/>
        <end position="1545"/>
    </location>
</feature>
<evidence type="ECO:0000256" key="3">
    <source>
        <dbReference type="ARBA" id="ARBA00022490"/>
    </source>
</evidence>
<feature type="domain" description="Rap-GAP" evidence="13">
    <location>
        <begin position="1656"/>
        <end position="1883"/>
    </location>
</feature>
<evidence type="ECO:0000256" key="5">
    <source>
        <dbReference type="ARBA" id="ARBA00022843"/>
    </source>
</evidence>
<dbReference type="PANTHER" id="PTHR10063:SF0">
    <property type="entry name" value="TUBERIN"/>
    <property type="match status" value="1"/>
</dbReference>